<accession>G0S711</accession>
<dbReference type="Gene3D" id="3.40.50.1110">
    <property type="entry name" value="SGNH hydrolase"/>
    <property type="match status" value="1"/>
</dbReference>
<feature type="signal peptide" evidence="1">
    <location>
        <begin position="1"/>
        <end position="20"/>
    </location>
</feature>
<sequence length="262" mass="28567">MVARSLAGLLTLFLPFTAQAVPIGNSTIEARALGNGVPLRIIPLGASIVYGQASTDGNGFRAHLRASLTGPRGNLVNMVGSRKSGTMLDNDVEGWPGFRVDQVHVKATSPNGGPVARFKPNVILINAGTNDALQSHSLNDIGRRMESMLIDLWNRSPRAVILLSTLIINRKPEIERNVITINAQYRTLARRLRREGRHIVLVEMHCDPNAPTAHDMADTIHPNDSGYKKMADLWYRGMLEASGRGWLQPPETVEGLPDDGTA</sequence>
<dbReference type="PANTHER" id="PTHR30383:SF31">
    <property type="entry name" value="SGNH HYDROLASE-TYPE ESTERASE DOMAIN-CONTAINING PROTEIN-RELATED"/>
    <property type="match status" value="1"/>
</dbReference>
<organism evidence="4">
    <name type="scientific">Chaetomium thermophilum (strain DSM 1495 / CBS 144.50 / IMI 039719)</name>
    <name type="common">Thermochaetoides thermophila</name>
    <dbReference type="NCBI Taxonomy" id="759272"/>
    <lineage>
        <taxon>Eukaryota</taxon>
        <taxon>Fungi</taxon>
        <taxon>Dikarya</taxon>
        <taxon>Ascomycota</taxon>
        <taxon>Pezizomycotina</taxon>
        <taxon>Sordariomycetes</taxon>
        <taxon>Sordariomycetidae</taxon>
        <taxon>Sordariales</taxon>
        <taxon>Chaetomiaceae</taxon>
        <taxon>Thermochaetoides</taxon>
    </lineage>
</organism>
<dbReference type="RefSeq" id="XP_006694005.1">
    <property type="nucleotide sequence ID" value="XM_006693942.1"/>
</dbReference>
<proteinExistence type="predicted"/>
<dbReference type="eggNOG" id="ENOG502SSIP">
    <property type="taxonomic scope" value="Eukaryota"/>
</dbReference>
<dbReference type="EMBL" id="GL988041">
    <property type="protein sequence ID" value="EGS21709.1"/>
    <property type="molecule type" value="Genomic_DNA"/>
</dbReference>
<dbReference type="KEGG" id="cthr:CTHT_0035760"/>
<protein>
    <recommendedName>
        <fullName evidence="2">SGNH hydrolase-type esterase domain-containing protein</fullName>
    </recommendedName>
</protein>
<keyword evidence="4" id="KW-1185">Reference proteome</keyword>
<evidence type="ECO:0000259" key="2">
    <source>
        <dbReference type="Pfam" id="PF13472"/>
    </source>
</evidence>
<dbReference type="AlphaFoldDB" id="G0S711"/>
<dbReference type="STRING" id="759272.G0S711"/>
<dbReference type="OrthoDB" id="6123at2759"/>
<reference evidence="3 4" key="1">
    <citation type="journal article" date="2011" name="Cell">
        <title>Insight into structure and assembly of the nuclear pore complex by utilizing the genome of a eukaryotic thermophile.</title>
        <authorList>
            <person name="Amlacher S."/>
            <person name="Sarges P."/>
            <person name="Flemming D."/>
            <person name="van Noort V."/>
            <person name="Kunze R."/>
            <person name="Devos D.P."/>
            <person name="Arumugam M."/>
            <person name="Bork P."/>
            <person name="Hurt E."/>
        </authorList>
    </citation>
    <scope>NUCLEOTIDE SEQUENCE [LARGE SCALE GENOMIC DNA]</scope>
    <source>
        <strain evidence="4">DSM 1495 / CBS 144.50 / IMI 039719</strain>
    </source>
</reference>
<dbReference type="PANTHER" id="PTHR30383">
    <property type="entry name" value="THIOESTERASE 1/PROTEASE 1/LYSOPHOSPHOLIPASE L1"/>
    <property type="match status" value="1"/>
</dbReference>
<dbReference type="Pfam" id="PF13472">
    <property type="entry name" value="Lipase_GDSL_2"/>
    <property type="match status" value="1"/>
</dbReference>
<dbReference type="InterPro" id="IPR013830">
    <property type="entry name" value="SGNH_hydro"/>
</dbReference>
<keyword evidence="1" id="KW-0732">Signal</keyword>
<name>G0S711_CHATD</name>
<feature type="chain" id="PRO_5003409345" description="SGNH hydrolase-type esterase domain-containing protein" evidence="1">
    <location>
        <begin position="21"/>
        <end position="262"/>
    </location>
</feature>
<dbReference type="OMA" id="RIWYEAI"/>
<dbReference type="CDD" id="cd01833">
    <property type="entry name" value="XynB_like"/>
    <property type="match status" value="1"/>
</dbReference>
<gene>
    <name evidence="3" type="ORF">CTHT_0035760</name>
</gene>
<feature type="domain" description="SGNH hydrolase-type esterase" evidence="2">
    <location>
        <begin position="44"/>
        <end position="228"/>
    </location>
</feature>
<dbReference type="HOGENOM" id="CLU_044083_1_1_1"/>
<evidence type="ECO:0000256" key="1">
    <source>
        <dbReference type="SAM" id="SignalP"/>
    </source>
</evidence>
<dbReference type="GeneID" id="18257614"/>
<dbReference type="Proteomes" id="UP000008066">
    <property type="component" value="Unassembled WGS sequence"/>
</dbReference>
<dbReference type="GO" id="GO:0004622">
    <property type="term" value="F:phosphatidylcholine lysophospholipase activity"/>
    <property type="evidence" value="ECO:0007669"/>
    <property type="project" value="TreeGrafter"/>
</dbReference>
<dbReference type="InterPro" id="IPR051532">
    <property type="entry name" value="Ester_Hydrolysis_Enzymes"/>
</dbReference>
<dbReference type="SUPFAM" id="SSF52266">
    <property type="entry name" value="SGNH hydrolase"/>
    <property type="match status" value="1"/>
</dbReference>
<dbReference type="InterPro" id="IPR036514">
    <property type="entry name" value="SGNH_hydro_sf"/>
</dbReference>
<evidence type="ECO:0000313" key="4">
    <source>
        <dbReference type="Proteomes" id="UP000008066"/>
    </source>
</evidence>
<evidence type="ECO:0000313" key="3">
    <source>
        <dbReference type="EMBL" id="EGS21709.1"/>
    </source>
</evidence>